<keyword evidence="2" id="KW-1185">Reference proteome</keyword>
<evidence type="ECO:0000313" key="1">
    <source>
        <dbReference type="EMBL" id="SDF81716.1"/>
    </source>
</evidence>
<evidence type="ECO:0000313" key="2">
    <source>
        <dbReference type="Proteomes" id="UP000199415"/>
    </source>
</evidence>
<reference evidence="1 2" key="1">
    <citation type="submission" date="2016-10" db="EMBL/GenBank/DDBJ databases">
        <authorList>
            <person name="de Groot N.N."/>
        </authorList>
    </citation>
    <scope>NUCLEOTIDE SEQUENCE [LARGE SCALE GENOMIC DNA]</scope>
    <source>
        <strain evidence="1 2">DSM 25584</strain>
    </source>
</reference>
<gene>
    <name evidence="1" type="ORF">SAMN05216241_102446</name>
</gene>
<dbReference type="AlphaFoldDB" id="A0A1G7P5V8"/>
<protein>
    <submittedName>
        <fullName evidence="1">Uncharacterized protein</fullName>
    </submittedName>
</protein>
<sequence>MVADGSDNSIRIAQHVVVPEPHDGKAAVLQIPCPSGVLFVSQRVLAAIDFHDQPMGHAYEIDHIGADRVLTAKLYAHDPAPTQS</sequence>
<dbReference type="Proteomes" id="UP000199415">
    <property type="component" value="Unassembled WGS sequence"/>
</dbReference>
<accession>A0A1G7P5V8</accession>
<organism evidence="1 2">
    <name type="scientific">Limimonas halophila</name>
    <dbReference type="NCBI Taxonomy" id="1082479"/>
    <lineage>
        <taxon>Bacteria</taxon>
        <taxon>Pseudomonadati</taxon>
        <taxon>Pseudomonadota</taxon>
        <taxon>Alphaproteobacteria</taxon>
        <taxon>Rhodospirillales</taxon>
        <taxon>Rhodovibrionaceae</taxon>
        <taxon>Limimonas</taxon>
    </lineage>
</organism>
<proteinExistence type="predicted"/>
<name>A0A1G7P5V8_9PROT</name>
<dbReference type="EMBL" id="FNCE01000002">
    <property type="protein sequence ID" value="SDF81716.1"/>
    <property type="molecule type" value="Genomic_DNA"/>
</dbReference>